<comment type="caution">
    <text evidence="2">The sequence shown here is derived from an EMBL/GenBank/DDBJ whole genome shotgun (WGS) entry which is preliminary data.</text>
</comment>
<accession>A0A171KSQ9</accession>
<dbReference type="RefSeq" id="WP_068370212.1">
    <property type="nucleotide sequence ID" value="NZ_CP033936.1"/>
</dbReference>
<dbReference type="Proteomes" id="UP000078084">
    <property type="component" value="Unassembled WGS sequence"/>
</dbReference>
<dbReference type="InterPro" id="IPR027375">
    <property type="entry name" value="DKNYY"/>
</dbReference>
<feature type="transmembrane region" description="Helical" evidence="1">
    <location>
        <begin position="465"/>
        <end position="492"/>
    </location>
</feature>
<evidence type="ECO:0000256" key="1">
    <source>
        <dbReference type="SAM" id="Phobius"/>
    </source>
</evidence>
<proteinExistence type="predicted"/>
<protein>
    <recommendedName>
        <fullName evidence="4">DKNYY family protein</fullName>
    </recommendedName>
</protein>
<keyword evidence="3" id="KW-1185">Reference proteome</keyword>
<sequence>MKRVIGDMTRRQGMVLWALAALALLLVADLVAILLGDIDRPDRNDGQRYGHSRFFLVDGVVHAQVVGSGLVAMPQADPASFAPLEAEQRSVFHMGRDRTHVYCGNHVLAGMNPTRTVVLGQDYVSDGRTTYFCSESSAANPDQQGLAGFWQAQRHALGLGPRRQSHIHAWVQLPESAVPYRILPGAHLATDGRLVYLAGQLLPGADPLNIRVLPWSRGGRAVGSSDYLADTRHVYYRGKRLDIPASPAMYVVSIAGGDRQPQTLIDPAGSAYTQDLAFDSGQGPYLPLSAPDAPVNHMLLAGTDGVYYAEPVRGEVLRLTSEVTRTGGWRPLSDRLASNGSQVLVLHAGREWIRRGRQGGRVLQERWTRLWMLDDGEPGGWVSAGKARQGLGEVWRHGSRMYFLPGERWSLGLEQPIYRIADEPTRQWLLDASLPPLSNKDLRARIEAGQLTPPPMRELGMARSVYRFFGVAAALGVALAALVLALLGYRFLWQAVGWRGRPVLYVDGGRLYAGNLLHTFYPLAEVSCVTIHDATPGGQQGRRAGFSIQVRKGRTHRYVLKGEDIPMRLAALPARLAGHGIRVLRDTVQGA</sequence>
<keyword evidence="1" id="KW-0812">Transmembrane</keyword>
<gene>
    <name evidence="2" type="ORF">AAV32_08095</name>
</gene>
<dbReference type="OrthoDB" id="8647779at2"/>
<keyword evidence="1" id="KW-1133">Transmembrane helix</keyword>
<dbReference type="AlphaFoldDB" id="A0A171KSQ9"/>
<name>A0A171KSQ9_9BURK</name>
<evidence type="ECO:0000313" key="2">
    <source>
        <dbReference type="EMBL" id="KKO71926.1"/>
    </source>
</evidence>
<keyword evidence="1" id="KW-0472">Membrane</keyword>
<dbReference type="GeneID" id="99727125"/>
<organism evidence="2 3">
    <name type="scientific">Kerstersia gyiorum</name>
    <dbReference type="NCBI Taxonomy" id="206506"/>
    <lineage>
        <taxon>Bacteria</taxon>
        <taxon>Pseudomonadati</taxon>
        <taxon>Pseudomonadota</taxon>
        <taxon>Betaproteobacteria</taxon>
        <taxon>Burkholderiales</taxon>
        <taxon>Alcaligenaceae</taxon>
        <taxon>Kerstersia</taxon>
    </lineage>
</organism>
<evidence type="ECO:0000313" key="3">
    <source>
        <dbReference type="Proteomes" id="UP000078084"/>
    </source>
</evidence>
<reference evidence="2 3" key="1">
    <citation type="submission" date="2015-04" db="EMBL/GenBank/DDBJ databases">
        <title>Genome sequence of Kerstersia gyiorum CG1.</title>
        <authorList>
            <person name="Greninger A.L."/>
            <person name="Kozyreva V."/>
            <person name="Chaturvedi V."/>
        </authorList>
    </citation>
    <scope>NUCLEOTIDE SEQUENCE [LARGE SCALE GENOMIC DNA]</scope>
    <source>
        <strain evidence="2 3">CG1</strain>
    </source>
</reference>
<evidence type="ECO:0008006" key="4">
    <source>
        <dbReference type="Google" id="ProtNLM"/>
    </source>
</evidence>
<dbReference type="EMBL" id="LBNE01000004">
    <property type="protein sequence ID" value="KKO71926.1"/>
    <property type="molecule type" value="Genomic_DNA"/>
</dbReference>
<dbReference type="Pfam" id="PF13644">
    <property type="entry name" value="DKNYY"/>
    <property type="match status" value="1"/>
</dbReference>